<accession>A0AAW5QY66</accession>
<dbReference type="AlphaFoldDB" id="A0AAW5QY66"/>
<evidence type="ECO:0000313" key="2">
    <source>
        <dbReference type="EMBL" id="MCT8971935.1"/>
    </source>
</evidence>
<reference evidence="2 3" key="1">
    <citation type="submission" date="2022-04" db="EMBL/GenBank/DDBJ databases">
        <authorList>
            <person name="Ye Y.-Q."/>
            <person name="Du Z.-J."/>
        </authorList>
    </citation>
    <scope>NUCLEOTIDE SEQUENCE [LARGE SCALE GENOMIC DNA]</scope>
    <source>
        <strain evidence="2 3">A6E488</strain>
    </source>
</reference>
<dbReference type="EMBL" id="JALIDZ010000003">
    <property type="protein sequence ID" value="MCT8971935.1"/>
    <property type="molecule type" value="Genomic_DNA"/>
</dbReference>
<keyword evidence="1" id="KW-0472">Membrane</keyword>
<dbReference type="Proteomes" id="UP001320898">
    <property type="component" value="Unassembled WGS sequence"/>
</dbReference>
<gene>
    <name evidence="2" type="ORF">MUB46_08730</name>
</gene>
<evidence type="ECO:0000256" key="1">
    <source>
        <dbReference type="SAM" id="Phobius"/>
    </source>
</evidence>
<keyword evidence="1" id="KW-1133">Transmembrane helix</keyword>
<protein>
    <submittedName>
        <fullName evidence="2">Uncharacterized protein</fullName>
    </submittedName>
</protein>
<name>A0AAW5QY66_9HYPH</name>
<dbReference type="RefSeq" id="WP_261615497.1">
    <property type="nucleotide sequence ID" value="NZ_JALIDZ010000003.1"/>
</dbReference>
<feature type="transmembrane region" description="Helical" evidence="1">
    <location>
        <begin position="26"/>
        <end position="59"/>
    </location>
</feature>
<evidence type="ECO:0000313" key="3">
    <source>
        <dbReference type="Proteomes" id="UP001320898"/>
    </source>
</evidence>
<sequence length="65" mass="7098">METNSRVTLTDIDIPFGRLVVIFIKWGLAAIPAAIIISLVISLLMFVFAGLFGGVGMMFGEFGRY</sequence>
<organism evidence="2 3">
    <name type="scientific">Microbaculum marinisediminis</name>
    <dbReference type="NCBI Taxonomy" id="2931392"/>
    <lineage>
        <taxon>Bacteria</taxon>
        <taxon>Pseudomonadati</taxon>
        <taxon>Pseudomonadota</taxon>
        <taxon>Alphaproteobacteria</taxon>
        <taxon>Hyphomicrobiales</taxon>
        <taxon>Tepidamorphaceae</taxon>
        <taxon>Microbaculum</taxon>
    </lineage>
</organism>
<comment type="caution">
    <text evidence="2">The sequence shown here is derived from an EMBL/GenBank/DDBJ whole genome shotgun (WGS) entry which is preliminary data.</text>
</comment>
<keyword evidence="3" id="KW-1185">Reference proteome</keyword>
<proteinExistence type="predicted"/>
<keyword evidence="1" id="KW-0812">Transmembrane</keyword>